<feature type="transmembrane region" description="Helical" evidence="1">
    <location>
        <begin position="35"/>
        <end position="53"/>
    </location>
</feature>
<keyword evidence="1" id="KW-0472">Membrane</keyword>
<feature type="transmembrane region" description="Helical" evidence="1">
    <location>
        <begin position="88"/>
        <end position="106"/>
    </location>
</feature>
<gene>
    <name evidence="2" type="ORF">DY000_02001217</name>
</gene>
<keyword evidence="1" id="KW-1133">Transmembrane helix</keyword>
<dbReference type="Pfam" id="PF05834">
    <property type="entry name" value="Lycopene_cycl"/>
    <property type="match status" value="1"/>
</dbReference>
<comment type="caution">
    <text evidence="2">The sequence shown here is derived from an EMBL/GenBank/DDBJ whole genome shotgun (WGS) entry which is preliminary data.</text>
</comment>
<evidence type="ECO:0000313" key="3">
    <source>
        <dbReference type="Proteomes" id="UP000266723"/>
    </source>
</evidence>
<dbReference type="EMBL" id="QGKV02000832">
    <property type="protein sequence ID" value="KAF3545332.1"/>
    <property type="molecule type" value="Genomic_DNA"/>
</dbReference>
<proteinExistence type="predicted"/>
<dbReference type="Proteomes" id="UP000266723">
    <property type="component" value="Unassembled WGS sequence"/>
</dbReference>
<evidence type="ECO:0000256" key="1">
    <source>
        <dbReference type="SAM" id="Phobius"/>
    </source>
</evidence>
<protein>
    <submittedName>
        <fullName evidence="2">Uncharacterized protein</fullName>
    </submittedName>
</protein>
<sequence length="130" mass="15162">MVFMDYKDYTNQKVRRLEAEYPTFLYAMPMTKTRVFFEVLSLVSSLLVLLIVITKKAHVKIRYTGNQNLKTYEEDVARVSRINVNGRRFNLVLFAFYMFIIAPNNLRKGNISHLVSDPTGATITKTYLRV</sequence>
<keyword evidence="3" id="KW-1185">Reference proteome</keyword>
<evidence type="ECO:0000313" key="2">
    <source>
        <dbReference type="EMBL" id="KAF3545332.1"/>
    </source>
</evidence>
<dbReference type="PANTHER" id="PTHR39757">
    <property type="match status" value="1"/>
</dbReference>
<accession>A0ABQ7C118</accession>
<dbReference type="PANTHER" id="PTHR39757:SF3">
    <property type="entry name" value="LYCOPENE EPSILON CYCLASE, CHLOROPLASTIC"/>
    <property type="match status" value="1"/>
</dbReference>
<keyword evidence="1" id="KW-0812">Transmembrane</keyword>
<reference evidence="2 3" key="1">
    <citation type="journal article" date="2020" name="BMC Genomics">
        <title>Intraspecific diversification of the crop wild relative Brassica cretica Lam. using demographic model selection.</title>
        <authorList>
            <person name="Kioukis A."/>
            <person name="Michalopoulou V.A."/>
            <person name="Briers L."/>
            <person name="Pirintsos S."/>
            <person name="Studholme D.J."/>
            <person name="Pavlidis P."/>
            <person name="Sarris P.F."/>
        </authorList>
    </citation>
    <scope>NUCLEOTIDE SEQUENCE [LARGE SCALE GENOMIC DNA]</scope>
    <source>
        <strain evidence="3">cv. PFS-1207/04</strain>
    </source>
</reference>
<name>A0ABQ7C118_BRACR</name>
<organism evidence="2 3">
    <name type="scientific">Brassica cretica</name>
    <name type="common">Mustard</name>
    <dbReference type="NCBI Taxonomy" id="69181"/>
    <lineage>
        <taxon>Eukaryota</taxon>
        <taxon>Viridiplantae</taxon>
        <taxon>Streptophyta</taxon>
        <taxon>Embryophyta</taxon>
        <taxon>Tracheophyta</taxon>
        <taxon>Spermatophyta</taxon>
        <taxon>Magnoliopsida</taxon>
        <taxon>eudicotyledons</taxon>
        <taxon>Gunneridae</taxon>
        <taxon>Pentapetalae</taxon>
        <taxon>rosids</taxon>
        <taxon>malvids</taxon>
        <taxon>Brassicales</taxon>
        <taxon>Brassicaceae</taxon>
        <taxon>Brassiceae</taxon>
        <taxon>Brassica</taxon>
    </lineage>
</organism>